<dbReference type="InterPro" id="IPR024520">
    <property type="entry name" value="DUF3558"/>
</dbReference>
<dbReference type="PROSITE" id="PS51257">
    <property type="entry name" value="PROKAR_LIPOPROTEIN"/>
    <property type="match status" value="1"/>
</dbReference>
<feature type="chain" id="PRO_5010219755" description="DUF3558 domain-containing protein" evidence="1">
    <location>
        <begin position="24"/>
        <end position="178"/>
    </location>
</feature>
<proteinExistence type="predicted"/>
<keyword evidence="1" id="KW-0732">Signal</keyword>
<evidence type="ECO:0000313" key="3">
    <source>
        <dbReference type="Proteomes" id="UP000183263"/>
    </source>
</evidence>
<protein>
    <recommendedName>
        <fullName evidence="4">DUF3558 domain-containing protein</fullName>
    </recommendedName>
</protein>
<dbReference type="Pfam" id="PF12079">
    <property type="entry name" value="DUF3558"/>
    <property type="match status" value="1"/>
</dbReference>
<name>A0A1G8M967_9NOCA</name>
<keyword evidence="3" id="KW-1185">Reference proteome</keyword>
<reference evidence="2 3" key="1">
    <citation type="submission" date="2016-10" db="EMBL/GenBank/DDBJ databases">
        <authorList>
            <person name="de Groot N.N."/>
        </authorList>
    </citation>
    <scope>NUCLEOTIDE SEQUENCE [LARGE SCALE GENOMIC DNA]</scope>
    <source>
        <strain evidence="2 3">DSM 44892</strain>
    </source>
</reference>
<feature type="signal peptide" evidence="1">
    <location>
        <begin position="1"/>
        <end position="23"/>
    </location>
</feature>
<gene>
    <name evidence="2" type="ORF">SAMN05444695_109145</name>
</gene>
<evidence type="ECO:0008006" key="4">
    <source>
        <dbReference type="Google" id="ProtNLM"/>
    </source>
</evidence>
<sequence>MGATAVRSFGAMMAVVAIGTSLAACGTSQDEKPPEIEESLTSHPCDVFGPEALSTAGIDGSSAERYDDREEPFQRRTCAYISRDPYSMVSVSFNGLSLSEVEGDSRFTVSDEADIAGHRAVVHDYPRGLQCLASVEIEHGVLEVMVGYQQSDIETADQACSLALQVAEDLAPYFPEHL</sequence>
<dbReference type="Proteomes" id="UP000183263">
    <property type="component" value="Unassembled WGS sequence"/>
</dbReference>
<evidence type="ECO:0000313" key="2">
    <source>
        <dbReference type="EMBL" id="SDI64425.1"/>
    </source>
</evidence>
<organism evidence="2 3">
    <name type="scientific">Rhodococcus triatomae</name>
    <dbReference type="NCBI Taxonomy" id="300028"/>
    <lineage>
        <taxon>Bacteria</taxon>
        <taxon>Bacillati</taxon>
        <taxon>Actinomycetota</taxon>
        <taxon>Actinomycetes</taxon>
        <taxon>Mycobacteriales</taxon>
        <taxon>Nocardiaceae</taxon>
        <taxon>Rhodococcus</taxon>
    </lineage>
</organism>
<dbReference type="AlphaFoldDB" id="A0A1G8M967"/>
<dbReference type="EMBL" id="FNDN01000009">
    <property type="protein sequence ID" value="SDI64425.1"/>
    <property type="molecule type" value="Genomic_DNA"/>
</dbReference>
<accession>A0A1G8M967</accession>
<dbReference type="RefSeq" id="WP_072736829.1">
    <property type="nucleotide sequence ID" value="NZ_CP048814.1"/>
</dbReference>
<dbReference type="OrthoDB" id="4464039at2"/>
<evidence type="ECO:0000256" key="1">
    <source>
        <dbReference type="SAM" id="SignalP"/>
    </source>
</evidence>